<dbReference type="EC" id="5.6.2.4" evidence="7"/>
<comment type="catalytic activity">
    <reaction evidence="6">
        <text>Couples ATP hydrolysis with the unwinding of duplex DNA by translocating in the 3'-5' direction.</text>
        <dbReference type="EC" id="5.6.2.4"/>
    </reaction>
</comment>
<dbReference type="GO" id="GO:0000725">
    <property type="term" value="P:recombinational repair"/>
    <property type="evidence" value="ECO:0007669"/>
    <property type="project" value="TreeGrafter"/>
</dbReference>
<accession>A0A2T3W4W1</accession>
<dbReference type="InterPro" id="IPR014017">
    <property type="entry name" value="DNA_helicase_UvrD-like_C"/>
</dbReference>
<evidence type="ECO:0000256" key="2">
    <source>
        <dbReference type="ARBA" id="ARBA00022801"/>
    </source>
</evidence>
<keyword evidence="4 9" id="KW-0067">ATP-binding</keyword>
<feature type="domain" description="UvrD-like helicase ATP-binding" evidence="10">
    <location>
        <begin position="230"/>
        <end position="526"/>
    </location>
</feature>
<keyword evidence="12" id="KW-1185">Reference proteome</keyword>
<proteinExistence type="predicted"/>
<evidence type="ECO:0000256" key="1">
    <source>
        <dbReference type="ARBA" id="ARBA00022741"/>
    </source>
</evidence>
<dbReference type="PANTHER" id="PTHR11070">
    <property type="entry name" value="UVRD / RECB / PCRA DNA HELICASE FAMILY MEMBER"/>
    <property type="match status" value="1"/>
</dbReference>
<dbReference type="PROSITE" id="PS51198">
    <property type="entry name" value="UVRD_HELICASE_ATP_BIND"/>
    <property type="match status" value="1"/>
</dbReference>
<dbReference type="EMBL" id="PYSV01000017">
    <property type="protein sequence ID" value="PTA66912.1"/>
    <property type="molecule type" value="Genomic_DNA"/>
</dbReference>
<keyword evidence="1 9" id="KW-0547">Nucleotide-binding</keyword>
<comment type="catalytic activity">
    <reaction evidence="8">
        <text>ATP + H2O = ADP + phosphate + H(+)</text>
        <dbReference type="Rhea" id="RHEA:13065"/>
        <dbReference type="ChEBI" id="CHEBI:15377"/>
        <dbReference type="ChEBI" id="CHEBI:15378"/>
        <dbReference type="ChEBI" id="CHEBI:30616"/>
        <dbReference type="ChEBI" id="CHEBI:43474"/>
        <dbReference type="ChEBI" id="CHEBI:456216"/>
        <dbReference type="EC" id="5.6.2.4"/>
    </reaction>
</comment>
<dbReference type="Pfam" id="PF00580">
    <property type="entry name" value="UvrD-helicase"/>
    <property type="match status" value="1"/>
</dbReference>
<feature type="binding site" evidence="9">
    <location>
        <begin position="251"/>
        <end position="258"/>
    </location>
    <ligand>
        <name>ATP</name>
        <dbReference type="ChEBI" id="CHEBI:30616"/>
    </ligand>
</feature>
<protein>
    <recommendedName>
        <fullName evidence="7">DNA 3'-5' helicase</fullName>
        <ecNumber evidence="7">5.6.2.4</ecNumber>
    </recommendedName>
</protein>
<keyword evidence="3 9" id="KW-0347">Helicase</keyword>
<evidence type="ECO:0000256" key="8">
    <source>
        <dbReference type="ARBA" id="ARBA00048988"/>
    </source>
</evidence>
<name>A0A2T3W4W1_9DEIO</name>
<evidence type="ECO:0000256" key="9">
    <source>
        <dbReference type="PROSITE-ProRule" id="PRU00560"/>
    </source>
</evidence>
<dbReference type="Pfam" id="PF13361">
    <property type="entry name" value="UvrD_C"/>
    <property type="match status" value="1"/>
</dbReference>
<dbReference type="GO" id="GO:0003677">
    <property type="term" value="F:DNA binding"/>
    <property type="evidence" value="ECO:0007669"/>
    <property type="project" value="InterPro"/>
</dbReference>
<gene>
    <name evidence="11" type="ORF">C8263_15190</name>
</gene>
<evidence type="ECO:0000313" key="11">
    <source>
        <dbReference type="EMBL" id="PTA66912.1"/>
    </source>
</evidence>
<evidence type="ECO:0000256" key="5">
    <source>
        <dbReference type="ARBA" id="ARBA00023235"/>
    </source>
</evidence>
<dbReference type="GO" id="GO:0043138">
    <property type="term" value="F:3'-5' DNA helicase activity"/>
    <property type="evidence" value="ECO:0007669"/>
    <property type="project" value="UniProtKB-EC"/>
</dbReference>
<dbReference type="GO" id="GO:0016887">
    <property type="term" value="F:ATP hydrolysis activity"/>
    <property type="evidence" value="ECO:0007669"/>
    <property type="project" value="RHEA"/>
</dbReference>
<reference evidence="11 12" key="1">
    <citation type="submission" date="2018-03" db="EMBL/GenBank/DDBJ databases">
        <title>Draft genome of Deinococcus sp. OD32.</title>
        <authorList>
            <person name="Wang X.-P."/>
            <person name="Du Z.-J."/>
        </authorList>
    </citation>
    <scope>NUCLEOTIDE SEQUENCE [LARGE SCALE GENOMIC DNA]</scope>
    <source>
        <strain evidence="11 12">OD32</strain>
    </source>
</reference>
<evidence type="ECO:0000256" key="7">
    <source>
        <dbReference type="ARBA" id="ARBA00034808"/>
    </source>
</evidence>
<dbReference type="AlphaFoldDB" id="A0A2T3W4W1"/>
<keyword evidence="5" id="KW-0413">Isomerase</keyword>
<dbReference type="Proteomes" id="UP000240317">
    <property type="component" value="Unassembled WGS sequence"/>
</dbReference>
<dbReference type="GO" id="GO:0005524">
    <property type="term" value="F:ATP binding"/>
    <property type="evidence" value="ECO:0007669"/>
    <property type="project" value="UniProtKB-UniRule"/>
</dbReference>
<comment type="caution">
    <text evidence="11">The sequence shown here is derived from an EMBL/GenBank/DDBJ whole genome shotgun (WGS) entry which is preliminary data.</text>
</comment>
<dbReference type="GO" id="GO:0005829">
    <property type="term" value="C:cytosol"/>
    <property type="evidence" value="ECO:0007669"/>
    <property type="project" value="TreeGrafter"/>
</dbReference>
<evidence type="ECO:0000256" key="6">
    <source>
        <dbReference type="ARBA" id="ARBA00034617"/>
    </source>
</evidence>
<dbReference type="OrthoDB" id="9787585at2"/>
<dbReference type="InterPro" id="IPR000212">
    <property type="entry name" value="DNA_helicase_UvrD/REP"/>
</dbReference>
<dbReference type="InterPro" id="IPR027417">
    <property type="entry name" value="P-loop_NTPase"/>
</dbReference>
<dbReference type="InterPro" id="IPR014016">
    <property type="entry name" value="UvrD-like_ATP-bd"/>
</dbReference>
<evidence type="ECO:0000256" key="4">
    <source>
        <dbReference type="ARBA" id="ARBA00022840"/>
    </source>
</evidence>
<dbReference type="Gene3D" id="3.40.50.300">
    <property type="entry name" value="P-loop containing nucleotide triphosphate hydrolases"/>
    <property type="match status" value="2"/>
</dbReference>
<keyword evidence="2 9" id="KW-0378">Hydrolase</keyword>
<dbReference type="RefSeq" id="WP_107138992.1">
    <property type="nucleotide sequence ID" value="NZ_PYSV01000017.1"/>
</dbReference>
<evidence type="ECO:0000259" key="10">
    <source>
        <dbReference type="PROSITE" id="PS51198"/>
    </source>
</evidence>
<sequence length="682" mass="76510">MRLIPARTFQKSVDRLDAQSQNLIKTTVMDLCLDLASQGKPRPGLRFHKLDRTVRDPGIRSVSASPDLRVILHQTGETYVLLYAHHHDAAYDWAARRRLQPNPETGAMQLVDIEEVTQIVTRQVTQTQTFLFREYEPRYLMSLGVPEAYVEAVRHATEENFDPLFEVLPEEASERLLALMDGELVLPPMPVPAGGDPFDHPDAQRHFQVTTDEAELQAALNGRWEEWMIYLHPAQRHLAERRQSGPARVTGSAGTGKTVVALHRTAHLARQHPQARVLLTSFSRTLSSRLDEKLALLLPDDRQRAQVTVMNLHRLASRLGRQWSLPHRLLADEELTGALTRAARAVASDLPLAFLRAEWQAVVEPRGLRTWDEYRAAPRTGRGVALGARQRLAIWKVFEALQAELRRQGQTTWGLLCHDVADALATQGPPFDHAVVDEAQDLGPAELRLLRALVAAGPDDLFLCADPAQRIFRARSSWLSSGIDVRGRASRLKINYRTSGEIRQFADRVLGEVRSEEDLPEARRTINRFSGPRPDVRRFDTRQAELDGVSRWIQARLGEGLRAGEVAVFTRARSATREDALLRLLGTDIQTLEADMPHQLDRLTVTTMHRAKGLEFRAVVLMDAGADVLPSPAALQDVQDPADREAVLEQERQLLYVAATRAREQLLITHVGAASPFIQAEP</sequence>
<dbReference type="PANTHER" id="PTHR11070:SF45">
    <property type="entry name" value="DNA 3'-5' HELICASE"/>
    <property type="match status" value="1"/>
</dbReference>
<dbReference type="SUPFAM" id="SSF52540">
    <property type="entry name" value="P-loop containing nucleoside triphosphate hydrolases"/>
    <property type="match status" value="1"/>
</dbReference>
<organism evidence="11 12">
    <name type="scientific">Deinococcus arcticus</name>
    <dbReference type="NCBI Taxonomy" id="2136176"/>
    <lineage>
        <taxon>Bacteria</taxon>
        <taxon>Thermotogati</taxon>
        <taxon>Deinococcota</taxon>
        <taxon>Deinococci</taxon>
        <taxon>Deinococcales</taxon>
        <taxon>Deinococcaceae</taxon>
        <taxon>Deinococcus</taxon>
    </lineage>
</organism>
<evidence type="ECO:0000256" key="3">
    <source>
        <dbReference type="ARBA" id="ARBA00022806"/>
    </source>
</evidence>
<evidence type="ECO:0000313" key="12">
    <source>
        <dbReference type="Proteomes" id="UP000240317"/>
    </source>
</evidence>